<organism evidence="3 4">
    <name type="scientific">Streptomyces xantholiticus</name>
    <dbReference type="NCBI Taxonomy" id="68285"/>
    <lineage>
        <taxon>Bacteria</taxon>
        <taxon>Bacillati</taxon>
        <taxon>Actinomycetota</taxon>
        <taxon>Actinomycetes</taxon>
        <taxon>Kitasatosporales</taxon>
        <taxon>Streptomycetaceae</taxon>
        <taxon>Streptomyces</taxon>
    </lineage>
</organism>
<dbReference type="Pfam" id="PF01613">
    <property type="entry name" value="Flavin_Reduct"/>
    <property type="match status" value="1"/>
</dbReference>
<dbReference type="EMBL" id="JBEPBX010000034">
    <property type="protein sequence ID" value="MER6617246.1"/>
    <property type="molecule type" value="Genomic_DNA"/>
</dbReference>
<evidence type="ECO:0000259" key="2">
    <source>
        <dbReference type="SMART" id="SM00903"/>
    </source>
</evidence>
<proteinExistence type="predicted"/>
<keyword evidence="4" id="KW-1185">Reference proteome</keyword>
<evidence type="ECO:0000256" key="1">
    <source>
        <dbReference type="ARBA" id="ARBA00023002"/>
    </source>
</evidence>
<evidence type="ECO:0000313" key="4">
    <source>
        <dbReference type="Proteomes" id="UP001445472"/>
    </source>
</evidence>
<dbReference type="Gene3D" id="2.30.110.10">
    <property type="entry name" value="Electron Transport, Fmn-binding Protein, Chain A"/>
    <property type="match status" value="1"/>
</dbReference>
<comment type="caution">
    <text evidence="3">The sequence shown here is derived from an EMBL/GenBank/DDBJ whole genome shotgun (WGS) entry which is preliminary data.</text>
</comment>
<dbReference type="SMART" id="SM00903">
    <property type="entry name" value="Flavin_Reduct"/>
    <property type="match status" value="1"/>
</dbReference>
<dbReference type="PANTHER" id="PTHR30466">
    <property type="entry name" value="FLAVIN REDUCTASE"/>
    <property type="match status" value="1"/>
</dbReference>
<dbReference type="Proteomes" id="UP001445472">
    <property type="component" value="Unassembled WGS sequence"/>
</dbReference>
<evidence type="ECO:0000313" key="3">
    <source>
        <dbReference type="EMBL" id="MER6617246.1"/>
    </source>
</evidence>
<dbReference type="InterPro" id="IPR012349">
    <property type="entry name" value="Split_barrel_FMN-bd"/>
</dbReference>
<keyword evidence="1 3" id="KW-0560">Oxidoreductase</keyword>
<dbReference type="SUPFAM" id="SSF50475">
    <property type="entry name" value="FMN-binding split barrel"/>
    <property type="match status" value="1"/>
</dbReference>
<feature type="domain" description="Flavin reductase like" evidence="2">
    <location>
        <begin position="23"/>
        <end position="166"/>
    </location>
</feature>
<dbReference type="InterPro" id="IPR002563">
    <property type="entry name" value="Flavin_Rdtase-like_dom"/>
</dbReference>
<dbReference type="InterPro" id="IPR050268">
    <property type="entry name" value="NADH-dep_flavin_reductase"/>
</dbReference>
<dbReference type="RefSeq" id="WP_199833954.1">
    <property type="nucleotide sequence ID" value="NZ_JBEPBX010000034.1"/>
</dbReference>
<sequence length="177" mass="19359">MKTVLEGIEMPAEELTDSFRNAMSSFPSGVTIVTTVDSEGEWWGFTATSFCSVSLDPPLVLVCLSVEAQCHPAFSTATSWVVHILPPRHRELALWFSSKGVDKFSRGEFTTNAQGHPVLEGTCAVLECEASARYGGGDHSILVGEVTRSHVHDDEPAVYFRRKFHTLTPLLETTTSA</sequence>
<accession>A0ABV1V3Z1</accession>
<dbReference type="EC" id="1.-.-.-" evidence="3"/>
<reference evidence="3 4" key="1">
    <citation type="submission" date="2024-06" db="EMBL/GenBank/DDBJ databases">
        <title>The Natural Products Discovery Center: Release of the First 8490 Sequenced Strains for Exploring Actinobacteria Biosynthetic Diversity.</title>
        <authorList>
            <person name="Kalkreuter E."/>
            <person name="Kautsar S.A."/>
            <person name="Yang D."/>
            <person name="Bader C.D."/>
            <person name="Teijaro C.N."/>
            <person name="Fluegel L."/>
            <person name="Davis C.M."/>
            <person name="Simpson J.R."/>
            <person name="Lauterbach L."/>
            <person name="Steele A.D."/>
            <person name="Gui C."/>
            <person name="Meng S."/>
            <person name="Li G."/>
            <person name="Viehrig K."/>
            <person name="Ye F."/>
            <person name="Su P."/>
            <person name="Kiefer A.F."/>
            <person name="Nichols A."/>
            <person name="Cepeda A.J."/>
            <person name="Yan W."/>
            <person name="Fan B."/>
            <person name="Jiang Y."/>
            <person name="Adhikari A."/>
            <person name="Zheng C.-J."/>
            <person name="Schuster L."/>
            <person name="Cowan T.M."/>
            <person name="Smanski M.J."/>
            <person name="Chevrette M.G."/>
            <person name="De Carvalho L.P.S."/>
            <person name="Shen B."/>
        </authorList>
    </citation>
    <scope>NUCLEOTIDE SEQUENCE [LARGE SCALE GENOMIC DNA]</scope>
    <source>
        <strain evidence="3 4">NPDC000837</strain>
    </source>
</reference>
<gene>
    <name evidence="3" type="ORF">ABT276_28635</name>
</gene>
<dbReference type="GO" id="GO:0016491">
    <property type="term" value="F:oxidoreductase activity"/>
    <property type="evidence" value="ECO:0007669"/>
    <property type="project" value="UniProtKB-KW"/>
</dbReference>
<dbReference type="PANTHER" id="PTHR30466:SF1">
    <property type="entry name" value="FMN REDUCTASE (NADH) RUTF"/>
    <property type="match status" value="1"/>
</dbReference>
<protein>
    <submittedName>
        <fullName evidence="3">Flavin reductase family protein</fullName>
        <ecNumber evidence="3">1.-.-.-</ecNumber>
    </submittedName>
</protein>
<name>A0ABV1V3Z1_9ACTN</name>